<keyword evidence="1" id="KW-1133">Transmembrane helix</keyword>
<sequence>MRSTGRPWISKESVCGGDAGMATVEAAIALAAIVAGTMLCVGALLAASTQVRCVDAAREAARLTARGDHTTAISMARRIAPPDAEITVRADGDLIVATVHARTPLLPLLSLRAQAAAAREPGVAP</sequence>
<dbReference type="AlphaFoldDB" id="A0A849C6L2"/>
<keyword evidence="1" id="KW-0812">Transmembrane</keyword>
<name>A0A849C6L2_9NOCA</name>
<accession>A0A849C6L2</accession>
<dbReference type="NCBIfam" id="NF041390">
    <property type="entry name" value="TadE_Rv3655c"/>
    <property type="match status" value="1"/>
</dbReference>
<evidence type="ECO:0000313" key="3">
    <source>
        <dbReference type="Proteomes" id="UP000586827"/>
    </source>
</evidence>
<dbReference type="RefSeq" id="WP_067517188.1">
    <property type="nucleotide sequence ID" value="NZ_JABELX010000010.1"/>
</dbReference>
<protein>
    <submittedName>
        <fullName evidence="2">Pilus assembly protein TadE</fullName>
    </submittedName>
</protein>
<dbReference type="Proteomes" id="UP000586827">
    <property type="component" value="Unassembled WGS sequence"/>
</dbReference>
<comment type="caution">
    <text evidence="2">The sequence shown here is derived from an EMBL/GenBank/DDBJ whole genome shotgun (WGS) entry which is preliminary data.</text>
</comment>
<reference evidence="2 3" key="1">
    <citation type="submission" date="2020-05" db="EMBL/GenBank/DDBJ databases">
        <title>MicrobeNet Type strains.</title>
        <authorList>
            <person name="Nicholson A.C."/>
        </authorList>
    </citation>
    <scope>NUCLEOTIDE SEQUENCE [LARGE SCALE GENOMIC DNA]</scope>
    <source>
        <strain evidence="2 3">JCM 3224</strain>
    </source>
</reference>
<gene>
    <name evidence="2" type="ORF">HLB23_26565</name>
</gene>
<feature type="transmembrane region" description="Helical" evidence="1">
    <location>
        <begin position="26"/>
        <end position="47"/>
    </location>
</feature>
<dbReference type="EMBL" id="JABELX010000010">
    <property type="protein sequence ID" value="NNH73376.1"/>
    <property type="molecule type" value="Genomic_DNA"/>
</dbReference>
<dbReference type="InterPro" id="IPR049790">
    <property type="entry name" value="Rv3655c/TadE"/>
</dbReference>
<organism evidence="2 3">
    <name type="scientific">Nocardia uniformis</name>
    <dbReference type="NCBI Taxonomy" id="53432"/>
    <lineage>
        <taxon>Bacteria</taxon>
        <taxon>Bacillati</taxon>
        <taxon>Actinomycetota</taxon>
        <taxon>Actinomycetes</taxon>
        <taxon>Mycobacteriales</taxon>
        <taxon>Nocardiaceae</taxon>
        <taxon>Nocardia</taxon>
    </lineage>
</organism>
<evidence type="ECO:0000256" key="1">
    <source>
        <dbReference type="SAM" id="Phobius"/>
    </source>
</evidence>
<evidence type="ECO:0000313" key="2">
    <source>
        <dbReference type="EMBL" id="NNH73376.1"/>
    </source>
</evidence>
<keyword evidence="3" id="KW-1185">Reference proteome</keyword>
<keyword evidence="1" id="KW-0472">Membrane</keyword>
<proteinExistence type="predicted"/>